<evidence type="ECO:0000256" key="3">
    <source>
        <dbReference type="ARBA" id="ARBA00023140"/>
    </source>
</evidence>
<organism evidence="6 7">
    <name type="scientific">Haemonchus contortus</name>
    <name type="common">Barber pole worm</name>
    <dbReference type="NCBI Taxonomy" id="6289"/>
    <lineage>
        <taxon>Eukaryota</taxon>
        <taxon>Metazoa</taxon>
        <taxon>Ecdysozoa</taxon>
        <taxon>Nematoda</taxon>
        <taxon>Chromadorea</taxon>
        <taxon>Rhabditida</taxon>
        <taxon>Rhabditina</taxon>
        <taxon>Rhabditomorpha</taxon>
        <taxon>Strongyloidea</taxon>
        <taxon>Trichostrongylidae</taxon>
        <taxon>Haemonchus</taxon>
    </lineage>
</organism>
<comment type="similarity">
    <text evidence="2">Belongs to the ATP-dependent AMP-binding enzyme family.</text>
</comment>
<evidence type="ECO:0000256" key="1">
    <source>
        <dbReference type="ARBA" id="ARBA00004275"/>
    </source>
</evidence>
<dbReference type="PROSITE" id="PS00455">
    <property type="entry name" value="AMP_BINDING"/>
    <property type="match status" value="1"/>
</dbReference>
<dbReference type="InterPro" id="IPR000873">
    <property type="entry name" value="AMP-dep_synth/lig_dom"/>
</dbReference>
<evidence type="ECO:0000259" key="5">
    <source>
        <dbReference type="Pfam" id="PF13193"/>
    </source>
</evidence>
<evidence type="ECO:0000313" key="6">
    <source>
        <dbReference type="Proteomes" id="UP000025227"/>
    </source>
</evidence>
<dbReference type="InterPro" id="IPR020845">
    <property type="entry name" value="AMP-binding_CS"/>
</dbReference>
<dbReference type="Gene3D" id="3.30.300.30">
    <property type="match status" value="1"/>
</dbReference>
<dbReference type="PANTHER" id="PTHR24096">
    <property type="entry name" value="LONG-CHAIN-FATTY-ACID--COA LIGASE"/>
    <property type="match status" value="1"/>
</dbReference>
<reference evidence="7" key="1">
    <citation type="submission" date="2020-12" db="UniProtKB">
        <authorList>
            <consortium name="WormBaseParasite"/>
        </authorList>
    </citation>
    <scope>IDENTIFICATION</scope>
    <source>
        <strain evidence="7">MHco3</strain>
    </source>
</reference>
<dbReference type="CDD" id="cd05911">
    <property type="entry name" value="Firefly_Luc_like"/>
    <property type="match status" value="1"/>
</dbReference>
<comment type="subcellular location">
    <subcellularLocation>
        <location evidence="1">Peroxisome</location>
    </subcellularLocation>
</comment>
<dbReference type="Pfam" id="PF00501">
    <property type="entry name" value="AMP-binding"/>
    <property type="match status" value="1"/>
</dbReference>
<evidence type="ECO:0000313" key="7">
    <source>
        <dbReference type="WBParaSite" id="HCON_00042450-00001"/>
    </source>
</evidence>
<feature type="domain" description="AMP-binding enzyme C-terminal" evidence="5">
    <location>
        <begin position="446"/>
        <end position="519"/>
    </location>
</feature>
<proteinExistence type="inferred from homology"/>
<dbReference type="Gene3D" id="3.40.50.12780">
    <property type="entry name" value="N-terminal domain of ligase-like"/>
    <property type="match status" value="1"/>
</dbReference>
<evidence type="ECO:0000259" key="4">
    <source>
        <dbReference type="Pfam" id="PF00501"/>
    </source>
</evidence>
<dbReference type="GO" id="GO:0016405">
    <property type="term" value="F:CoA-ligase activity"/>
    <property type="evidence" value="ECO:0007669"/>
    <property type="project" value="TreeGrafter"/>
</dbReference>
<dbReference type="WBParaSite" id="HCON_00042450-00001">
    <property type="protein sequence ID" value="HCON_00042450-00001"/>
    <property type="gene ID" value="HCON_00042450"/>
</dbReference>
<dbReference type="SUPFAM" id="SSF56801">
    <property type="entry name" value="Acetyl-CoA synthetase-like"/>
    <property type="match status" value="1"/>
</dbReference>
<keyword evidence="3" id="KW-0576">Peroxisome</keyword>
<dbReference type="InterPro" id="IPR045851">
    <property type="entry name" value="AMP-bd_C_sf"/>
</dbReference>
<feature type="domain" description="AMP-dependent synthetase/ligase" evidence="4">
    <location>
        <begin position="29"/>
        <end position="395"/>
    </location>
</feature>
<dbReference type="GO" id="GO:0005777">
    <property type="term" value="C:peroxisome"/>
    <property type="evidence" value="ECO:0007669"/>
    <property type="project" value="UniProtKB-SubCell"/>
</dbReference>
<dbReference type="InterPro" id="IPR042099">
    <property type="entry name" value="ANL_N_sf"/>
</dbReference>
<dbReference type="InterPro" id="IPR025110">
    <property type="entry name" value="AMP-bd_C"/>
</dbReference>
<evidence type="ECO:0000256" key="2">
    <source>
        <dbReference type="ARBA" id="ARBA00006432"/>
    </source>
</evidence>
<accession>A0A7I4Y2G9</accession>
<sequence length="541" mass="60472">MILSSPIILDIPQETLPATILRRCLEFHAEDPNRKAFIPSEDERNPISFKQLYDYSMALSSWFIENGFQKGDIILLYMTNCWQFVACCLGAWSAGLIVSPASSSFTEYELQYQLEDSGAKMVITRGALLSRTKAACKNHGAVKIACTTADDNDVLDLMKIFTTPRSTPQAPVRIDMERDLVCLPYSSGTSGVPKGVMISHKNYAMMLSAFVRKQDDDYKSLGFEKYDPPTHALAHLPFYHVMGLFGMLVALYHGTTQIIMDKFDLKILLRNIQNYKLTTVAVVPAMALMIADSPLLDDYDLSSLKIIACGAAPLGTAIVDRLLERLPGIIFRQGYGMTELSVASHIGSLDTPEGSVGKLMPGTKMKVVAEDGRLCGPYENGEMWISGPQVMMGYWKKPEQTRETYDSDGFMRTGDIVYYDKDGFTFICDRQKELIKVNGKQVSPSEIESVLLAIPGITDCCVIGVPDKKFGEIPMAYVVSKVVTEEQISAFVNERLAPYKRLRGGVKFVDEIPRTSTGKLLRRELKDRHLKSMEVRYRSRI</sequence>
<keyword evidence="6" id="KW-1185">Reference proteome</keyword>
<dbReference type="Proteomes" id="UP000025227">
    <property type="component" value="Unplaced"/>
</dbReference>
<dbReference type="Pfam" id="PF13193">
    <property type="entry name" value="AMP-binding_C"/>
    <property type="match status" value="1"/>
</dbReference>
<dbReference type="PANTHER" id="PTHR24096:SF257">
    <property type="entry name" value="ACYL-COA SYNTHETASE 7"/>
    <property type="match status" value="1"/>
</dbReference>
<protein>
    <submittedName>
        <fullName evidence="7">AMP-dependent synthetase and ligase domain containing protein</fullName>
    </submittedName>
</protein>
<dbReference type="FunFam" id="3.30.300.30:FF:000007">
    <property type="entry name" value="4-coumarate--CoA ligase 2"/>
    <property type="match status" value="1"/>
</dbReference>
<name>A0A7I4Y2G9_HAECO</name>
<dbReference type="AlphaFoldDB" id="A0A7I4Y2G9"/>
<dbReference type="OrthoDB" id="10253869at2759"/>